<dbReference type="GO" id="GO:0016616">
    <property type="term" value="F:oxidoreductase activity, acting on the CH-OH group of donors, NAD or NADP as acceptor"/>
    <property type="evidence" value="ECO:0007669"/>
    <property type="project" value="UniProtKB-ARBA"/>
</dbReference>
<evidence type="ECO:0000313" key="10">
    <source>
        <dbReference type="Proteomes" id="UP001596417"/>
    </source>
</evidence>
<keyword evidence="3 6" id="KW-0862">Zinc</keyword>
<dbReference type="RefSeq" id="WP_264555701.1">
    <property type="nucleotide sequence ID" value="NZ_CP109979.1"/>
</dbReference>
<evidence type="ECO:0000313" key="9">
    <source>
        <dbReference type="EMBL" id="MFC7191311.1"/>
    </source>
</evidence>
<dbReference type="FunFam" id="3.40.50.720:FF:000003">
    <property type="entry name" value="S-(hydroxymethyl)glutathione dehydrogenase"/>
    <property type="match status" value="1"/>
</dbReference>
<evidence type="ECO:0000256" key="5">
    <source>
        <dbReference type="ARBA" id="ARBA00023027"/>
    </source>
</evidence>
<reference evidence="9 10" key="1">
    <citation type="journal article" date="2019" name="Int. J. Syst. Evol. Microbiol.">
        <title>The Global Catalogue of Microorganisms (GCM) 10K type strain sequencing project: providing services to taxonomists for standard genome sequencing and annotation.</title>
        <authorList>
            <consortium name="The Broad Institute Genomics Platform"/>
            <consortium name="The Broad Institute Genome Sequencing Center for Infectious Disease"/>
            <person name="Wu L."/>
            <person name="Ma J."/>
        </authorList>
    </citation>
    <scope>NUCLEOTIDE SEQUENCE [LARGE SCALE GENOMIC DNA]</scope>
    <source>
        <strain evidence="9 10">RDMS1</strain>
    </source>
</reference>
<dbReference type="AlphaFoldDB" id="A0ABD5YVN9"/>
<dbReference type="Pfam" id="PF08240">
    <property type="entry name" value="ADH_N"/>
    <property type="match status" value="1"/>
</dbReference>
<name>A0ABD5YVN9_9EURY</name>
<comment type="similarity">
    <text evidence="6">Belongs to the zinc-containing alcohol dehydrogenase family.</text>
</comment>
<keyword evidence="4" id="KW-0560">Oxidoreductase</keyword>
<dbReference type="InterPro" id="IPR011032">
    <property type="entry name" value="GroES-like_sf"/>
</dbReference>
<comment type="caution">
    <text evidence="9">The sequence shown here is derived from an EMBL/GenBank/DDBJ whole genome shotgun (WGS) entry which is preliminary data.</text>
</comment>
<evidence type="ECO:0000256" key="6">
    <source>
        <dbReference type="RuleBase" id="RU361277"/>
    </source>
</evidence>
<dbReference type="CDD" id="cd08278">
    <property type="entry name" value="benzyl_alcohol_DH"/>
    <property type="match status" value="1"/>
</dbReference>
<evidence type="ECO:0000259" key="7">
    <source>
        <dbReference type="Pfam" id="PF00107"/>
    </source>
</evidence>
<dbReference type="GO" id="GO:0043168">
    <property type="term" value="F:anion binding"/>
    <property type="evidence" value="ECO:0007669"/>
    <property type="project" value="UniProtKB-ARBA"/>
</dbReference>
<dbReference type="PANTHER" id="PTHR43880:SF12">
    <property type="entry name" value="ALCOHOL DEHYDROGENASE CLASS-3"/>
    <property type="match status" value="1"/>
</dbReference>
<dbReference type="Gene3D" id="3.90.180.10">
    <property type="entry name" value="Medium-chain alcohol dehydrogenases, catalytic domain"/>
    <property type="match status" value="1"/>
</dbReference>
<dbReference type="Gene3D" id="3.40.50.720">
    <property type="entry name" value="NAD(P)-binding Rossmann-like Domain"/>
    <property type="match status" value="1"/>
</dbReference>
<sequence>MDIEAAVVAKASGDFHIEELTLDEPRADEVLVRIVATGVCPADTAARDQHFPIPLPAVLGHEGAGVVEAVGDTVTNVEPGDHVVLSFDHDQTCRNCREGNAAYCSNIGAYNFSGVRGTDMSSPLHRDGEQVSLFFGQSSFATHSIASERQVIPVPADVPLEILGPLGCSIQTGSGTVINTFDANAGSSIAVFGVGAVGLSAVLGAVIAGCTTIIAVDLLEDRLDVAADFGATHALDSREEDDITETIRDITNGGVDYSVETTAVPRVARQAVASTRIPGICGLLGGASSEPDPTLDMNDILNGRIVRGVSQGDSVPEIFIPQLIDLYWQDRFPFDELITFYELDEINQAFADSENGRAIKPVLCVDEV</sequence>
<dbReference type="PROSITE" id="PS00059">
    <property type="entry name" value="ADH_ZINC"/>
    <property type="match status" value="1"/>
</dbReference>
<comment type="cofactor">
    <cofactor evidence="1 6">
        <name>Zn(2+)</name>
        <dbReference type="ChEBI" id="CHEBI:29105"/>
    </cofactor>
</comment>
<evidence type="ECO:0000256" key="3">
    <source>
        <dbReference type="ARBA" id="ARBA00022833"/>
    </source>
</evidence>
<dbReference type="SUPFAM" id="SSF51735">
    <property type="entry name" value="NAD(P)-binding Rossmann-fold domains"/>
    <property type="match status" value="1"/>
</dbReference>
<evidence type="ECO:0000256" key="4">
    <source>
        <dbReference type="ARBA" id="ARBA00023002"/>
    </source>
</evidence>
<evidence type="ECO:0000256" key="2">
    <source>
        <dbReference type="ARBA" id="ARBA00022723"/>
    </source>
</evidence>
<dbReference type="GO" id="GO:0044281">
    <property type="term" value="P:small molecule metabolic process"/>
    <property type="evidence" value="ECO:0007669"/>
    <property type="project" value="UniProtKB-ARBA"/>
</dbReference>
<keyword evidence="10" id="KW-1185">Reference proteome</keyword>
<keyword evidence="2 6" id="KW-0479">Metal-binding</keyword>
<dbReference type="EMBL" id="JBHTAX010000001">
    <property type="protein sequence ID" value="MFC7191311.1"/>
    <property type="molecule type" value="Genomic_DNA"/>
</dbReference>
<dbReference type="SUPFAM" id="SSF50129">
    <property type="entry name" value="GroES-like"/>
    <property type="match status" value="1"/>
</dbReference>
<feature type="domain" description="Alcohol dehydrogenase-like N-terminal" evidence="8">
    <location>
        <begin position="27"/>
        <end position="155"/>
    </location>
</feature>
<protein>
    <submittedName>
        <fullName evidence="9">NAD(P)-dependent alcohol dehydrogenase</fullName>
    </submittedName>
</protein>
<organism evidence="9 10">
    <name type="scientific">Halocatena marina</name>
    <dbReference type="NCBI Taxonomy" id="2934937"/>
    <lineage>
        <taxon>Archaea</taxon>
        <taxon>Methanobacteriati</taxon>
        <taxon>Methanobacteriota</taxon>
        <taxon>Stenosarchaea group</taxon>
        <taxon>Halobacteria</taxon>
        <taxon>Halobacteriales</taxon>
        <taxon>Natronomonadaceae</taxon>
        <taxon>Halocatena</taxon>
    </lineage>
</organism>
<dbReference type="GO" id="GO:0046872">
    <property type="term" value="F:metal ion binding"/>
    <property type="evidence" value="ECO:0007669"/>
    <property type="project" value="UniProtKB-KW"/>
</dbReference>
<evidence type="ECO:0000256" key="1">
    <source>
        <dbReference type="ARBA" id="ARBA00001947"/>
    </source>
</evidence>
<keyword evidence="5" id="KW-0520">NAD</keyword>
<dbReference type="InterPro" id="IPR002328">
    <property type="entry name" value="ADH_Zn_CS"/>
</dbReference>
<evidence type="ECO:0000259" key="8">
    <source>
        <dbReference type="Pfam" id="PF08240"/>
    </source>
</evidence>
<accession>A0ABD5YVN9</accession>
<dbReference type="Proteomes" id="UP001596417">
    <property type="component" value="Unassembled WGS sequence"/>
</dbReference>
<dbReference type="InterPro" id="IPR036291">
    <property type="entry name" value="NAD(P)-bd_dom_sf"/>
</dbReference>
<dbReference type="PANTHER" id="PTHR43880">
    <property type="entry name" value="ALCOHOL DEHYDROGENASE"/>
    <property type="match status" value="1"/>
</dbReference>
<feature type="domain" description="Alcohol dehydrogenase-like C-terminal" evidence="7">
    <location>
        <begin position="196"/>
        <end position="316"/>
    </location>
</feature>
<dbReference type="InterPro" id="IPR013154">
    <property type="entry name" value="ADH-like_N"/>
</dbReference>
<dbReference type="GO" id="GO:0030554">
    <property type="term" value="F:adenyl nucleotide binding"/>
    <property type="evidence" value="ECO:0007669"/>
    <property type="project" value="UniProtKB-ARBA"/>
</dbReference>
<dbReference type="InterPro" id="IPR013149">
    <property type="entry name" value="ADH-like_C"/>
</dbReference>
<gene>
    <name evidence="9" type="ORF">ACFQL7_16895</name>
</gene>
<proteinExistence type="inferred from homology"/>
<dbReference type="Pfam" id="PF00107">
    <property type="entry name" value="ADH_zinc_N"/>
    <property type="match status" value="1"/>
</dbReference>
<dbReference type="GeneID" id="76201034"/>